<keyword evidence="2" id="KW-1185">Reference proteome</keyword>
<dbReference type="AlphaFoldDB" id="A0A3P7NJF8"/>
<name>A0A3P7NJF8_DIBLA</name>
<evidence type="ECO:0000313" key="1">
    <source>
        <dbReference type="EMBL" id="VDN09539.1"/>
    </source>
</evidence>
<evidence type="ECO:0000313" key="2">
    <source>
        <dbReference type="Proteomes" id="UP000281553"/>
    </source>
</evidence>
<protein>
    <submittedName>
        <fullName evidence="1">Uncharacterized protein</fullName>
    </submittedName>
</protein>
<dbReference type="Proteomes" id="UP000281553">
    <property type="component" value="Unassembled WGS sequence"/>
</dbReference>
<proteinExistence type="predicted"/>
<dbReference type="OrthoDB" id="72033at2759"/>
<gene>
    <name evidence="1" type="ORF">DILT_LOCUS5370</name>
</gene>
<reference evidence="1 2" key="1">
    <citation type="submission" date="2018-11" db="EMBL/GenBank/DDBJ databases">
        <authorList>
            <consortium name="Pathogen Informatics"/>
        </authorList>
    </citation>
    <scope>NUCLEOTIDE SEQUENCE [LARGE SCALE GENOMIC DNA]</scope>
</reference>
<organism evidence="1 2">
    <name type="scientific">Dibothriocephalus latus</name>
    <name type="common">Fish tapeworm</name>
    <name type="synonym">Diphyllobothrium latum</name>
    <dbReference type="NCBI Taxonomy" id="60516"/>
    <lineage>
        <taxon>Eukaryota</taxon>
        <taxon>Metazoa</taxon>
        <taxon>Spiralia</taxon>
        <taxon>Lophotrochozoa</taxon>
        <taxon>Platyhelminthes</taxon>
        <taxon>Cestoda</taxon>
        <taxon>Eucestoda</taxon>
        <taxon>Diphyllobothriidea</taxon>
        <taxon>Diphyllobothriidae</taxon>
        <taxon>Dibothriocephalus</taxon>
    </lineage>
</organism>
<dbReference type="EMBL" id="UYRU01047275">
    <property type="protein sequence ID" value="VDN09539.1"/>
    <property type="molecule type" value="Genomic_DNA"/>
</dbReference>
<accession>A0A3P7NJF8</accession>
<sequence>MGVCVRRECLLALKNHSKVGVFERTEVARIGNMHYQLESLLSNRTDKESSAAFPFLDGAIMTLKNRNASLNVLKEVLASSQKHLEASACFSICEDLSICPGELLRRCGIYPMSLPTSEEEDVNRLIEKLGLSKKVTSEAPALVEMTSKEVIAISRLQRFGLGDTPEANALSMTIICGLHDVRADVEASIEKSISLREEYITDRRHLRYLLVAPEFVSPIELFNEIAAIYAGETKATASLKIGKH</sequence>